<dbReference type="InterPro" id="IPR002792">
    <property type="entry name" value="TRAM_dom"/>
</dbReference>
<dbReference type="Proteomes" id="UP000031546">
    <property type="component" value="Unassembled WGS sequence"/>
</dbReference>
<dbReference type="InterPro" id="IPR052041">
    <property type="entry name" value="Nucleic_acid_metab_PIN/TRAM"/>
</dbReference>
<keyword evidence="5" id="KW-0812">Transmembrane</keyword>
<keyword evidence="5" id="KW-1133">Transmembrane helix</keyword>
<keyword evidence="3" id="KW-0378">Hydrolase</keyword>
<accession>A0A0C2DK81</accession>
<dbReference type="GO" id="GO:0004518">
    <property type="term" value="F:nuclease activity"/>
    <property type="evidence" value="ECO:0007669"/>
    <property type="project" value="UniProtKB-KW"/>
</dbReference>
<reference evidence="7 8" key="1">
    <citation type="submission" date="2015-01" db="EMBL/GenBank/DDBJ databases">
        <title>Genome sequences of high lactate-tolerant strain Salinicoccus roseus W12 with industrial interest.</title>
        <authorList>
            <person name="Wang H."/>
            <person name="Yu B."/>
        </authorList>
    </citation>
    <scope>NUCLEOTIDE SEQUENCE [LARGE SCALE GENOMIC DNA]</scope>
    <source>
        <strain evidence="7 8">W12</strain>
    </source>
</reference>
<evidence type="ECO:0000259" key="6">
    <source>
        <dbReference type="PROSITE" id="PS50926"/>
    </source>
</evidence>
<dbReference type="PANTHER" id="PTHR11603">
    <property type="entry name" value="AAA FAMILY ATPASE"/>
    <property type="match status" value="1"/>
</dbReference>
<feature type="transmembrane region" description="Helical" evidence="5">
    <location>
        <begin position="83"/>
        <end position="104"/>
    </location>
</feature>
<dbReference type="AlphaFoldDB" id="A0A0C2DK81"/>
<gene>
    <name evidence="7" type="ORF">SN16_08960</name>
</gene>
<evidence type="ECO:0000313" key="7">
    <source>
        <dbReference type="EMBL" id="KIH70388.1"/>
    </source>
</evidence>
<dbReference type="OrthoDB" id="9780734at2"/>
<feature type="transmembrane region" description="Helical" evidence="5">
    <location>
        <begin position="42"/>
        <end position="62"/>
    </location>
</feature>
<dbReference type="SUPFAM" id="SSF88723">
    <property type="entry name" value="PIN domain-like"/>
    <property type="match status" value="1"/>
</dbReference>
<evidence type="ECO:0000256" key="4">
    <source>
        <dbReference type="ARBA" id="ARBA00022842"/>
    </source>
</evidence>
<dbReference type="InterPro" id="IPR002716">
    <property type="entry name" value="PIN_dom"/>
</dbReference>
<feature type="transmembrane region" description="Helical" evidence="5">
    <location>
        <begin position="110"/>
        <end position="129"/>
    </location>
</feature>
<dbReference type="SMART" id="SM00670">
    <property type="entry name" value="PINc"/>
    <property type="match status" value="1"/>
</dbReference>
<evidence type="ECO:0000313" key="8">
    <source>
        <dbReference type="Proteomes" id="UP000031546"/>
    </source>
</evidence>
<dbReference type="GO" id="GO:0016787">
    <property type="term" value="F:hydrolase activity"/>
    <property type="evidence" value="ECO:0007669"/>
    <property type="project" value="UniProtKB-KW"/>
</dbReference>
<dbReference type="STRING" id="45670.SN16_08960"/>
<sequence length="353" mass="39185">MSMLKYLLYILYVLIGVSLGVWLMPTLFQLLPFDLPLVLDNVLVHGLAGLLLFLLLFLWTVPKVESLIRRSEALILNRSLAEIVSATLGMIVGLLIAVLISLLINAIDIPLIGDIIPFILAVILGYLGFQIGLKKFSEVLDFLPGNFSKSQEEEKRVPRKFLDTSAIIDGRIVDVAKTGFIEGELVIPQFVLDELQLIADATDPIKRDKGQRGLDMLNTLQEQSDNVTIMPVDYDKLDVDHQLIEAAKAEQGAIITTDYNLNKVCQLHQIPVLNVNQLSEAIKVVVIQGDTFDLLISKTGKEENQGVGYLEDGTMVVVEEGRSLINKTVKVEVVSVLQTNSGRIVFARKVRRK</sequence>
<dbReference type="Pfam" id="PF01938">
    <property type="entry name" value="TRAM"/>
    <property type="match status" value="1"/>
</dbReference>
<dbReference type="PANTHER" id="PTHR11603:SF147">
    <property type="entry name" value="MEMBRANE PROTEIN"/>
    <property type="match status" value="1"/>
</dbReference>
<feature type="domain" description="TRAM" evidence="6">
    <location>
        <begin position="285"/>
        <end position="346"/>
    </location>
</feature>
<dbReference type="PROSITE" id="PS50926">
    <property type="entry name" value="TRAM"/>
    <property type="match status" value="1"/>
</dbReference>
<feature type="transmembrane region" description="Helical" evidence="5">
    <location>
        <begin position="7"/>
        <end position="30"/>
    </location>
</feature>
<protein>
    <submittedName>
        <fullName evidence="7">Membrane protein</fullName>
    </submittedName>
</protein>
<proteinExistence type="predicted"/>
<dbReference type="EMBL" id="JXII01000007">
    <property type="protein sequence ID" value="KIH70388.1"/>
    <property type="molecule type" value="Genomic_DNA"/>
</dbReference>
<evidence type="ECO:0000256" key="3">
    <source>
        <dbReference type="ARBA" id="ARBA00022801"/>
    </source>
</evidence>
<keyword evidence="2" id="KW-0540">Nuclease</keyword>
<dbReference type="Gene3D" id="3.40.50.1010">
    <property type="entry name" value="5'-nuclease"/>
    <property type="match status" value="1"/>
</dbReference>
<name>A0A0C2DK81_9STAP</name>
<dbReference type="InterPro" id="IPR029060">
    <property type="entry name" value="PIN-like_dom_sf"/>
</dbReference>
<evidence type="ECO:0000256" key="5">
    <source>
        <dbReference type="SAM" id="Phobius"/>
    </source>
</evidence>
<keyword evidence="4" id="KW-0460">Magnesium</keyword>
<evidence type="ECO:0000256" key="2">
    <source>
        <dbReference type="ARBA" id="ARBA00022722"/>
    </source>
</evidence>
<organism evidence="7 8">
    <name type="scientific">Salinicoccus roseus</name>
    <dbReference type="NCBI Taxonomy" id="45670"/>
    <lineage>
        <taxon>Bacteria</taxon>
        <taxon>Bacillati</taxon>
        <taxon>Bacillota</taxon>
        <taxon>Bacilli</taxon>
        <taxon>Bacillales</taxon>
        <taxon>Staphylococcaceae</taxon>
        <taxon>Salinicoccus</taxon>
    </lineage>
</organism>
<comment type="cofactor">
    <cofactor evidence="1">
        <name>Mg(2+)</name>
        <dbReference type="ChEBI" id="CHEBI:18420"/>
    </cofactor>
</comment>
<evidence type="ECO:0000256" key="1">
    <source>
        <dbReference type="ARBA" id="ARBA00001946"/>
    </source>
</evidence>
<comment type="caution">
    <text evidence="7">The sequence shown here is derived from an EMBL/GenBank/DDBJ whole genome shotgun (WGS) entry which is preliminary data.</text>
</comment>
<keyword evidence="5" id="KW-0472">Membrane</keyword>
<dbReference type="CDD" id="cd09877">
    <property type="entry name" value="PIN_YacL-like"/>
    <property type="match status" value="1"/>
</dbReference>